<dbReference type="Proteomes" id="UP000318437">
    <property type="component" value="Unassembled WGS sequence"/>
</dbReference>
<dbReference type="FunFam" id="3.40.640.10:FF:000030">
    <property type="entry name" value="Low-specificity L-threonine aldolase"/>
    <property type="match status" value="1"/>
</dbReference>
<name>A0A5C6CVL1_9BACT</name>
<evidence type="ECO:0000256" key="1">
    <source>
        <dbReference type="ARBA" id="ARBA00001933"/>
    </source>
</evidence>
<protein>
    <submittedName>
        <fullName evidence="7">L-allo-threonine aldolase</fullName>
        <ecNumber evidence="7">4.1.2.49</ecNumber>
    </submittedName>
</protein>
<dbReference type="GO" id="GO:0005829">
    <property type="term" value="C:cytosol"/>
    <property type="evidence" value="ECO:0007669"/>
    <property type="project" value="TreeGrafter"/>
</dbReference>
<dbReference type="AlphaFoldDB" id="A0A5C6CVL1"/>
<dbReference type="GO" id="GO:0008732">
    <property type="term" value="F:L-allo-threonine aldolase activity"/>
    <property type="evidence" value="ECO:0007669"/>
    <property type="project" value="UniProtKB-EC"/>
</dbReference>
<dbReference type="EMBL" id="SJPS01000003">
    <property type="protein sequence ID" value="TWU27865.1"/>
    <property type="molecule type" value="Genomic_DNA"/>
</dbReference>
<gene>
    <name evidence="7" type="primary">ltaA</name>
    <name evidence="7" type="ORF">Pla144_26420</name>
</gene>
<feature type="domain" description="Aromatic amino acid beta-eliminating lyase/threonine aldolase" evidence="6">
    <location>
        <begin position="10"/>
        <end position="292"/>
    </location>
</feature>
<comment type="caution">
    <text evidence="7">The sequence shown here is derived from an EMBL/GenBank/DDBJ whole genome shotgun (WGS) entry which is preliminary data.</text>
</comment>
<evidence type="ECO:0000256" key="2">
    <source>
        <dbReference type="ARBA" id="ARBA00006966"/>
    </source>
</evidence>
<dbReference type="SUPFAM" id="SSF53383">
    <property type="entry name" value="PLP-dependent transferases"/>
    <property type="match status" value="1"/>
</dbReference>
<evidence type="ECO:0000259" key="6">
    <source>
        <dbReference type="Pfam" id="PF01212"/>
    </source>
</evidence>
<dbReference type="PANTHER" id="PTHR48097">
    <property type="entry name" value="L-THREONINE ALDOLASE-RELATED"/>
    <property type="match status" value="1"/>
</dbReference>
<dbReference type="Gene3D" id="3.90.1150.10">
    <property type="entry name" value="Aspartate Aminotransferase, domain 1"/>
    <property type="match status" value="1"/>
</dbReference>
<evidence type="ECO:0000256" key="3">
    <source>
        <dbReference type="ARBA" id="ARBA00022898"/>
    </source>
</evidence>
<dbReference type="CDD" id="cd06502">
    <property type="entry name" value="TA_like"/>
    <property type="match status" value="1"/>
</dbReference>
<sequence length="345" mass="37546">MKALLPPRIDLLSDTLTRPTPEMRAAMSAAEVGDDVFGEDPTVNRLEEHISAMLGKEAALFMPSGTMSNLIGLLVHCGKGDEYICEAGCHIFNNEQAGYAQVGGIAVRPIPGERGLIRVDQLQEMVRPDNDHLPRTRLICLEQTHNRAAGSILPYDSVAEVCTWAKEQDLARHLDGARLFNAVVASGISAADWARHFDTVSVCFSKGLGAPVGSALCGPKDLVKRARRYRKMLGGGMRQIGILAAAVLYALEHHIDRLAEDHAKAQVLADAIRRAPGLTLQCDQVDSNIVIFEVDAELGTAKEYCDSLLERGVRLYPISRQKVRAVTHLDVSMAECEEVAEVLSS</sequence>
<evidence type="ECO:0000313" key="7">
    <source>
        <dbReference type="EMBL" id="TWU27865.1"/>
    </source>
</evidence>
<dbReference type="PIRSF" id="PIRSF017617">
    <property type="entry name" value="Thr_aldolase"/>
    <property type="match status" value="1"/>
</dbReference>
<dbReference type="InterPro" id="IPR015422">
    <property type="entry name" value="PyrdxlP-dep_Trfase_small"/>
</dbReference>
<dbReference type="GO" id="GO:0006545">
    <property type="term" value="P:glycine biosynthetic process"/>
    <property type="evidence" value="ECO:0007669"/>
    <property type="project" value="TreeGrafter"/>
</dbReference>
<accession>A0A5C6CVL1</accession>
<dbReference type="Gene3D" id="3.40.640.10">
    <property type="entry name" value="Type I PLP-dependent aspartate aminotransferase-like (Major domain)"/>
    <property type="match status" value="1"/>
</dbReference>
<dbReference type="PANTHER" id="PTHR48097:SF9">
    <property type="entry name" value="L-THREONINE ALDOLASE"/>
    <property type="match status" value="1"/>
</dbReference>
<dbReference type="Pfam" id="PF01212">
    <property type="entry name" value="Beta_elim_lyase"/>
    <property type="match status" value="1"/>
</dbReference>
<evidence type="ECO:0000256" key="5">
    <source>
        <dbReference type="PIRSR" id="PIRSR017617-1"/>
    </source>
</evidence>
<reference evidence="7 8" key="1">
    <citation type="submission" date="2019-02" db="EMBL/GenBank/DDBJ databases">
        <title>Deep-cultivation of Planctomycetes and their phenomic and genomic characterization uncovers novel biology.</title>
        <authorList>
            <person name="Wiegand S."/>
            <person name="Jogler M."/>
            <person name="Boedeker C."/>
            <person name="Pinto D."/>
            <person name="Vollmers J."/>
            <person name="Rivas-Marin E."/>
            <person name="Kohn T."/>
            <person name="Peeters S.H."/>
            <person name="Heuer A."/>
            <person name="Rast P."/>
            <person name="Oberbeckmann S."/>
            <person name="Bunk B."/>
            <person name="Jeske O."/>
            <person name="Meyerdierks A."/>
            <person name="Storesund J.E."/>
            <person name="Kallscheuer N."/>
            <person name="Luecker S."/>
            <person name="Lage O.M."/>
            <person name="Pohl T."/>
            <person name="Merkel B.J."/>
            <person name="Hornburger P."/>
            <person name="Mueller R.-W."/>
            <person name="Bruemmer F."/>
            <person name="Labrenz M."/>
            <person name="Spormann A.M."/>
            <person name="Op Den Camp H."/>
            <person name="Overmann J."/>
            <person name="Amann R."/>
            <person name="Jetten M.S.M."/>
            <person name="Mascher T."/>
            <person name="Medema M.H."/>
            <person name="Devos D.P."/>
            <person name="Kaster A.-K."/>
            <person name="Ovreas L."/>
            <person name="Rohde M."/>
            <person name="Galperin M.Y."/>
            <person name="Jogler C."/>
        </authorList>
    </citation>
    <scope>NUCLEOTIDE SEQUENCE [LARGE SCALE GENOMIC DNA]</scope>
    <source>
        <strain evidence="7 8">Pla144</strain>
    </source>
</reference>
<keyword evidence="3" id="KW-0663">Pyridoxal phosphate</keyword>
<dbReference type="InterPro" id="IPR023603">
    <property type="entry name" value="Low_specificity_L-TA-like"/>
</dbReference>
<keyword evidence="4 7" id="KW-0456">Lyase</keyword>
<evidence type="ECO:0000313" key="8">
    <source>
        <dbReference type="Proteomes" id="UP000318437"/>
    </source>
</evidence>
<dbReference type="InterPro" id="IPR015424">
    <property type="entry name" value="PyrdxlP-dep_Trfase"/>
</dbReference>
<dbReference type="InterPro" id="IPR015421">
    <property type="entry name" value="PyrdxlP-dep_Trfase_major"/>
</dbReference>
<dbReference type="GO" id="GO:0006567">
    <property type="term" value="P:L-threonine catabolic process"/>
    <property type="evidence" value="ECO:0007669"/>
    <property type="project" value="TreeGrafter"/>
</dbReference>
<proteinExistence type="inferred from homology"/>
<comment type="cofactor">
    <cofactor evidence="1">
        <name>pyridoxal 5'-phosphate</name>
        <dbReference type="ChEBI" id="CHEBI:597326"/>
    </cofactor>
</comment>
<organism evidence="7 8">
    <name type="scientific">Bythopirellula polymerisocia</name>
    <dbReference type="NCBI Taxonomy" id="2528003"/>
    <lineage>
        <taxon>Bacteria</taxon>
        <taxon>Pseudomonadati</taxon>
        <taxon>Planctomycetota</taxon>
        <taxon>Planctomycetia</taxon>
        <taxon>Pirellulales</taxon>
        <taxon>Lacipirellulaceae</taxon>
        <taxon>Bythopirellula</taxon>
    </lineage>
</organism>
<keyword evidence="8" id="KW-1185">Reference proteome</keyword>
<comment type="similarity">
    <text evidence="2">Belongs to the threonine aldolase family.</text>
</comment>
<dbReference type="NCBIfam" id="NF041359">
    <property type="entry name" value="GntG_guanitoxin"/>
    <property type="match status" value="1"/>
</dbReference>
<feature type="modified residue" description="N6-(pyridoxal phosphate)lysine" evidence="5">
    <location>
        <position position="206"/>
    </location>
</feature>
<evidence type="ECO:0000256" key="4">
    <source>
        <dbReference type="ARBA" id="ARBA00023239"/>
    </source>
</evidence>
<dbReference type="InterPro" id="IPR001597">
    <property type="entry name" value="ArAA_b-elim_lyase/Thr_aldolase"/>
</dbReference>
<dbReference type="RefSeq" id="WP_197530637.1">
    <property type="nucleotide sequence ID" value="NZ_SJPS01000003.1"/>
</dbReference>
<dbReference type="NCBIfam" id="NF007825">
    <property type="entry name" value="PRK10534.1"/>
    <property type="match status" value="1"/>
</dbReference>
<dbReference type="EC" id="4.1.2.49" evidence="7"/>